<comment type="caution">
    <text evidence="2">The sequence shown here is derived from an EMBL/GenBank/DDBJ whole genome shotgun (WGS) entry which is preliminary data.</text>
</comment>
<protein>
    <submittedName>
        <fullName evidence="2">Uncharacterized protein</fullName>
    </submittedName>
</protein>
<dbReference type="OrthoDB" id="1525231at2"/>
<dbReference type="EMBL" id="VMRJ01000005">
    <property type="protein sequence ID" value="TVT38565.1"/>
    <property type="molecule type" value="Genomic_DNA"/>
</dbReference>
<proteinExistence type="predicted"/>
<dbReference type="Proteomes" id="UP000317624">
    <property type="component" value="Unassembled WGS sequence"/>
</dbReference>
<dbReference type="AlphaFoldDB" id="A0A558BQ16"/>
<keyword evidence="1" id="KW-0812">Transmembrane</keyword>
<evidence type="ECO:0000313" key="3">
    <source>
        <dbReference type="Proteomes" id="UP000317624"/>
    </source>
</evidence>
<evidence type="ECO:0000256" key="1">
    <source>
        <dbReference type="SAM" id="Phobius"/>
    </source>
</evidence>
<reference evidence="2 3" key="1">
    <citation type="submission" date="2019-07" db="EMBL/GenBank/DDBJ databases">
        <title>Hymenobacter sp. straun FUR1 Genome sequencing and assembly.</title>
        <authorList>
            <person name="Chhetri G."/>
        </authorList>
    </citation>
    <scope>NUCLEOTIDE SEQUENCE [LARGE SCALE GENOMIC DNA]</scope>
    <source>
        <strain evidence="2 3">Fur1</strain>
    </source>
</reference>
<organism evidence="2 3">
    <name type="scientific">Hymenobacter setariae</name>
    <dbReference type="NCBI Taxonomy" id="2594794"/>
    <lineage>
        <taxon>Bacteria</taxon>
        <taxon>Pseudomonadati</taxon>
        <taxon>Bacteroidota</taxon>
        <taxon>Cytophagia</taxon>
        <taxon>Cytophagales</taxon>
        <taxon>Hymenobacteraceae</taxon>
        <taxon>Hymenobacter</taxon>
    </lineage>
</organism>
<gene>
    <name evidence="2" type="ORF">FNT36_20500</name>
</gene>
<keyword evidence="3" id="KW-1185">Reference proteome</keyword>
<name>A0A558BQ16_9BACT</name>
<keyword evidence="1" id="KW-0472">Membrane</keyword>
<accession>A0A558BQ16</accession>
<evidence type="ECO:0000313" key="2">
    <source>
        <dbReference type="EMBL" id="TVT38565.1"/>
    </source>
</evidence>
<feature type="transmembrane region" description="Helical" evidence="1">
    <location>
        <begin position="83"/>
        <end position="109"/>
    </location>
</feature>
<feature type="transmembrane region" description="Helical" evidence="1">
    <location>
        <begin position="41"/>
        <end position="62"/>
    </location>
</feature>
<keyword evidence="1" id="KW-1133">Transmembrane helix</keyword>
<dbReference type="RefSeq" id="WP_144851564.1">
    <property type="nucleotide sequence ID" value="NZ_VMRJ01000005.1"/>
</dbReference>
<sequence length="119" mass="12298">MRLFILILVLSFLTQLFLPWWTIAPLCFGLAAGLGGSGGRAFGAGFMGIGLGWLLTAGWLNLRSAGLLSHRVAQLLPLGGNSWVLVLVTAVLGGLVGGVAALAGCWARQAVSPKLRAVS</sequence>